<feature type="region of interest" description="Disordered" evidence="1">
    <location>
        <begin position="99"/>
        <end position="161"/>
    </location>
</feature>
<protein>
    <recommendedName>
        <fullName evidence="4">BZIP domain-containing protein</fullName>
    </recommendedName>
</protein>
<gene>
    <name evidence="2" type="ORF">PG991_013701</name>
</gene>
<evidence type="ECO:0008006" key="4">
    <source>
        <dbReference type="Google" id="ProtNLM"/>
    </source>
</evidence>
<dbReference type="Proteomes" id="UP001396898">
    <property type="component" value="Unassembled WGS sequence"/>
</dbReference>
<proteinExistence type="predicted"/>
<dbReference type="PANTHER" id="PTHR38116:SF8">
    <property type="entry name" value="BZIP DOMAIN-CONTAINING PROTEIN"/>
    <property type="match status" value="1"/>
</dbReference>
<name>A0ABR1R6R0_9PEZI</name>
<evidence type="ECO:0000256" key="1">
    <source>
        <dbReference type="SAM" id="MobiDB-lite"/>
    </source>
</evidence>
<accession>A0ABR1R6R0</accession>
<organism evidence="2 3">
    <name type="scientific">Apiospora marii</name>
    <dbReference type="NCBI Taxonomy" id="335849"/>
    <lineage>
        <taxon>Eukaryota</taxon>
        <taxon>Fungi</taxon>
        <taxon>Dikarya</taxon>
        <taxon>Ascomycota</taxon>
        <taxon>Pezizomycotina</taxon>
        <taxon>Sordariomycetes</taxon>
        <taxon>Xylariomycetidae</taxon>
        <taxon>Amphisphaeriales</taxon>
        <taxon>Apiosporaceae</taxon>
        <taxon>Apiospora</taxon>
    </lineage>
</organism>
<reference evidence="2 3" key="1">
    <citation type="submission" date="2023-01" db="EMBL/GenBank/DDBJ databases">
        <title>Analysis of 21 Apiospora genomes using comparative genomics revels a genus with tremendous synthesis potential of carbohydrate active enzymes and secondary metabolites.</title>
        <authorList>
            <person name="Sorensen T."/>
        </authorList>
    </citation>
    <scope>NUCLEOTIDE SEQUENCE [LARGE SCALE GENOMIC DNA]</scope>
    <source>
        <strain evidence="2 3">CBS 20057</strain>
    </source>
</reference>
<comment type="caution">
    <text evidence="2">The sequence shown here is derived from an EMBL/GenBank/DDBJ whole genome shotgun (WGS) entry which is preliminary data.</text>
</comment>
<feature type="region of interest" description="Disordered" evidence="1">
    <location>
        <begin position="201"/>
        <end position="223"/>
    </location>
</feature>
<dbReference type="PANTHER" id="PTHR38116">
    <property type="entry name" value="CHROMOSOME 7, WHOLE GENOME SHOTGUN SEQUENCE"/>
    <property type="match status" value="1"/>
</dbReference>
<keyword evidence="3" id="KW-1185">Reference proteome</keyword>
<dbReference type="EMBL" id="JAQQWI010000018">
    <property type="protein sequence ID" value="KAK8001479.1"/>
    <property type="molecule type" value="Genomic_DNA"/>
</dbReference>
<sequence>MESCATSRGASEVETTAGVKKRALTQARREQNRAAQKIYRVSLHLLFPFLIPRRPLRERTPAIPNGHLYGASAQRRLTGLRPGGARRLRQPVRVPIALLQPDGDDAGRPAPACGRCPGPRSSGCDDHDRQQGRGGGSGSAGQPAPNLGPDPGTAPRQLGSDPLSLFRDRVILLSAALPHQFNLTELKTDIYVSGALRVATAGADDGNSNRSTVGGGRSRQPWEPRSWEVSGWFLRKWSLAIDDGSREMLREVA</sequence>
<evidence type="ECO:0000313" key="3">
    <source>
        <dbReference type="Proteomes" id="UP001396898"/>
    </source>
</evidence>
<evidence type="ECO:0000313" key="2">
    <source>
        <dbReference type="EMBL" id="KAK8001479.1"/>
    </source>
</evidence>